<dbReference type="Gene3D" id="3.20.20.100">
    <property type="entry name" value="NADP-dependent oxidoreductase domain"/>
    <property type="match status" value="1"/>
</dbReference>
<evidence type="ECO:0000256" key="2">
    <source>
        <dbReference type="ARBA" id="ARBA00023004"/>
    </source>
</evidence>
<sequence>MEYRKLGKTGLELSLLGLGGFHLLEIELDTVKEIVKKYLEAGGNYFETARSYGDGVSERKLSKVLPKEGIVVASKTESREKQSSEKDLLSTLKALGRDHIDILFLHAVTKNDYWEAISSSNGALKTVEWAKKEGLIRYVGITSHGYGGTLLKALKEYPFDLFMTQMNYYDRFNFPEIETKVIPYAVSNNIGIVAMKSLADGYLWRSVENAFRYTKTIPISCIVSGINSLHQLEEDLKLIEKEPFSPEELEQVFFEAPELGNYVCRQCMKCLPCPQGINIPGLFLAEGRYDRQMLDGKVRNAADYALRDRLAHWFGSEDQAIVEYNSMSPGVDACTDCGICNERCPYVIDIPRKLGIVKSKITEGYVW</sequence>
<dbReference type="InterPro" id="IPR023210">
    <property type="entry name" value="NADP_OxRdtase_dom"/>
</dbReference>
<accession>A0A101HZH6</accession>
<dbReference type="InterPro" id="IPR053135">
    <property type="entry name" value="AKR2_Oxidoreductase"/>
</dbReference>
<comment type="caution">
    <text evidence="6">The sequence shown here is derived from an EMBL/GenBank/DDBJ whole genome shotgun (WGS) entry which is preliminary data.</text>
</comment>
<name>A0A101HZH6_9BACT</name>
<dbReference type="GO" id="GO:0046872">
    <property type="term" value="F:metal ion binding"/>
    <property type="evidence" value="ECO:0007669"/>
    <property type="project" value="UniProtKB-KW"/>
</dbReference>
<evidence type="ECO:0000313" key="6">
    <source>
        <dbReference type="EMBL" id="KUK86241.1"/>
    </source>
</evidence>
<keyword evidence="3" id="KW-0411">Iron-sulfur</keyword>
<dbReference type="Pfam" id="PF00248">
    <property type="entry name" value="Aldo_ket_red"/>
    <property type="match status" value="1"/>
</dbReference>
<dbReference type="PANTHER" id="PTHR43312">
    <property type="entry name" value="D-THREO-ALDOSE 1-DEHYDROGENASE"/>
    <property type="match status" value="1"/>
</dbReference>
<dbReference type="InterPro" id="IPR017900">
    <property type="entry name" value="4Fe4S_Fe_S_CS"/>
</dbReference>
<reference evidence="7" key="2">
    <citation type="journal article" date="2015" name="MBio">
        <title>Genome-Resolved Metagenomic Analysis Reveals Roles for Candidate Phyla and Other Microbial Community Members in Biogeochemical Transformations in Oil Reservoirs.</title>
        <authorList>
            <person name="Hu P."/>
            <person name="Tom L."/>
            <person name="Singh A."/>
            <person name="Thomas B.C."/>
            <person name="Baker B.J."/>
            <person name="Piceno Y.M."/>
            <person name="Andersen G.L."/>
            <person name="Banfield J.F."/>
        </authorList>
    </citation>
    <scope>NUCLEOTIDE SEQUENCE [LARGE SCALE GENOMIC DNA]</scope>
</reference>
<reference evidence="5 8" key="3">
    <citation type="journal article" date="2018" name="Nat. Biotechnol.">
        <title>A standardized bacterial taxonomy based on genome phylogeny substantially revises the tree of life.</title>
        <authorList>
            <person name="Parks D.H."/>
            <person name="Chuvochina M."/>
            <person name="Waite D.W."/>
            <person name="Rinke C."/>
            <person name="Skarshewski A."/>
            <person name="Chaumeil P.A."/>
            <person name="Hugenholtz P."/>
        </authorList>
    </citation>
    <scope>NUCLEOTIDE SEQUENCE [LARGE SCALE GENOMIC DNA]</scope>
    <source>
        <strain evidence="5">UBA9905</strain>
    </source>
</reference>
<keyword evidence="2" id="KW-0408">Iron</keyword>
<evidence type="ECO:0000313" key="7">
    <source>
        <dbReference type="Proteomes" id="UP000055014"/>
    </source>
</evidence>
<feature type="domain" description="4Fe-4S ferredoxin-type" evidence="4">
    <location>
        <begin position="327"/>
        <end position="353"/>
    </location>
</feature>
<dbReference type="EMBL" id="DQBS01000045">
    <property type="protein sequence ID" value="HCO69312.1"/>
    <property type="molecule type" value="Genomic_DNA"/>
</dbReference>
<proteinExistence type="predicted"/>
<protein>
    <submittedName>
        <fullName evidence="6">Aldo/keto reductase</fullName>
    </submittedName>
</protein>
<evidence type="ECO:0000313" key="5">
    <source>
        <dbReference type="EMBL" id="HCO69312.1"/>
    </source>
</evidence>
<dbReference type="Proteomes" id="UP000264215">
    <property type="component" value="Unassembled WGS sequence"/>
</dbReference>
<dbReference type="GO" id="GO:0051536">
    <property type="term" value="F:iron-sulfur cluster binding"/>
    <property type="evidence" value="ECO:0007669"/>
    <property type="project" value="UniProtKB-KW"/>
</dbReference>
<dbReference type="InterPro" id="IPR036812">
    <property type="entry name" value="NAD(P)_OxRdtase_dom_sf"/>
</dbReference>
<dbReference type="InterPro" id="IPR017896">
    <property type="entry name" value="4Fe4S_Fe-S-bd"/>
</dbReference>
<dbReference type="SUPFAM" id="SSF51430">
    <property type="entry name" value="NAD(P)-linked oxidoreductase"/>
    <property type="match status" value="1"/>
</dbReference>
<dbReference type="SUPFAM" id="SSF46548">
    <property type="entry name" value="alpha-helical ferredoxin"/>
    <property type="match status" value="1"/>
</dbReference>
<dbReference type="Pfam" id="PF13187">
    <property type="entry name" value="Fer4_9"/>
    <property type="match status" value="1"/>
</dbReference>
<evidence type="ECO:0000256" key="3">
    <source>
        <dbReference type="ARBA" id="ARBA00023014"/>
    </source>
</evidence>
<reference evidence="6" key="1">
    <citation type="journal article" date="2015" name="MBio">
        <title>Genome-resolved metagenomic analysis reveals roles for candidate phyla and other microbial community members in biogeochemical transformations in oil reservoirs.</title>
        <authorList>
            <person name="Hu P."/>
            <person name="Tom L."/>
            <person name="Singh A."/>
            <person name="Thomas B.C."/>
            <person name="Baker B.J."/>
            <person name="Piceno Y.M."/>
            <person name="Andersen G.L."/>
            <person name="Banfield J.F."/>
        </authorList>
    </citation>
    <scope>NUCLEOTIDE SEQUENCE [LARGE SCALE GENOMIC DNA]</scope>
    <source>
        <strain evidence="6">46_70</strain>
    </source>
</reference>
<evidence type="ECO:0000256" key="1">
    <source>
        <dbReference type="ARBA" id="ARBA00022723"/>
    </source>
</evidence>
<dbReference type="AlphaFoldDB" id="A0A101HZH6"/>
<evidence type="ECO:0000313" key="8">
    <source>
        <dbReference type="Proteomes" id="UP000264215"/>
    </source>
</evidence>
<gene>
    <name evidence="5" type="ORF">DIT26_01795</name>
    <name evidence="6" type="ORF">XE02_1390</name>
</gene>
<organism evidence="6 7">
    <name type="scientific">Mesotoga infera</name>
    <dbReference type="NCBI Taxonomy" id="1236046"/>
    <lineage>
        <taxon>Bacteria</taxon>
        <taxon>Thermotogati</taxon>
        <taxon>Thermotogota</taxon>
        <taxon>Thermotogae</taxon>
        <taxon>Kosmotogales</taxon>
        <taxon>Kosmotogaceae</taxon>
        <taxon>Mesotoga</taxon>
    </lineage>
</organism>
<dbReference type="CDD" id="cd19100">
    <property type="entry name" value="AKR_unchar"/>
    <property type="match status" value="1"/>
</dbReference>
<evidence type="ECO:0000259" key="4">
    <source>
        <dbReference type="PROSITE" id="PS51379"/>
    </source>
</evidence>
<dbReference type="PROSITE" id="PS51379">
    <property type="entry name" value="4FE4S_FER_2"/>
    <property type="match status" value="1"/>
</dbReference>
<dbReference type="PATRIC" id="fig|1236046.5.peg.1410"/>
<dbReference type="PANTHER" id="PTHR43312:SF1">
    <property type="entry name" value="NADP-DEPENDENT OXIDOREDUCTASE DOMAIN-CONTAINING PROTEIN"/>
    <property type="match status" value="1"/>
</dbReference>
<dbReference type="EMBL" id="LGGW01000169">
    <property type="protein sequence ID" value="KUK86241.1"/>
    <property type="molecule type" value="Genomic_DNA"/>
</dbReference>
<keyword evidence="1" id="KW-0479">Metal-binding</keyword>
<dbReference type="Proteomes" id="UP000055014">
    <property type="component" value="Unassembled WGS sequence"/>
</dbReference>
<dbReference type="PROSITE" id="PS00198">
    <property type="entry name" value="4FE4S_FER_1"/>
    <property type="match status" value="1"/>
</dbReference>